<dbReference type="Proteomes" id="UP000027746">
    <property type="component" value="Unassembled WGS sequence"/>
</dbReference>
<dbReference type="OrthoDB" id="7834329at2"/>
<sequence length="187" mass="20397">MKNLTTAALGPVTKAEFKRAIHMLEIETDDDDLIDGLIASATAVVDTATAHPMVAADFEFDVPVGCWRRWWFPVRPVNSVSKVEWQDADGVWQGAGPGAAQLLRPHDEPQLVVPADLAASLRTAQAVRVTANAGGAPTQQHRQAVIMMVKEWRDAGIALDGVVPAELSFPIRALIKQVRYRRPEVVC</sequence>
<dbReference type="RefSeq" id="WP_037920224.1">
    <property type="nucleotide sequence ID" value="NZ_CP054599.1"/>
</dbReference>
<reference evidence="1 2" key="1">
    <citation type="submission" date="2014-01" db="EMBL/GenBank/DDBJ databases">
        <title>Sulfitobacter sp. H3 (MCCC 1A00686) Genome Sequencing.</title>
        <authorList>
            <person name="Lai Q."/>
            <person name="Hong Z."/>
        </authorList>
    </citation>
    <scope>NUCLEOTIDE SEQUENCE [LARGE SCALE GENOMIC DNA]</scope>
    <source>
        <strain evidence="1 2">H3</strain>
    </source>
</reference>
<protein>
    <recommendedName>
        <fullName evidence="3">Phage gp6-like head-tail connector protein</fullName>
    </recommendedName>
</protein>
<organism evidence="1 2">
    <name type="scientific">Pseudosulfitobacter pseudonitzschiae</name>
    <dbReference type="NCBI Taxonomy" id="1402135"/>
    <lineage>
        <taxon>Bacteria</taxon>
        <taxon>Pseudomonadati</taxon>
        <taxon>Pseudomonadota</taxon>
        <taxon>Alphaproteobacteria</taxon>
        <taxon>Rhodobacterales</taxon>
        <taxon>Roseobacteraceae</taxon>
        <taxon>Pseudosulfitobacter</taxon>
    </lineage>
</organism>
<proteinExistence type="predicted"/>
<evidence type="ECO:0000313" key="2">
    <source>
        <dbReference type="Proteomes" id="UP000027746"/>
    </source>
</evidence>
<accession>A0A073JI85</accession>
<name>A0A073JI85_9RHOB</name>
<evidence type="ECO:0008006" key="3">
    <source>
        <dbReference type="Google" id="ProtNLM"/>
    </source>
</evidence>
<dbReference type="AlphaFoldDB" id="A0A073JI85"/>
<comment type="caution">
    <text evidence="1">The sequence shown here is derived from an EMBL/GenBank/DDBJ whole genome shotgun (WGS) entry which is preliminary data.</text>
</comment>
<gene>
    <name evidence="1" type="ORF">SUH3_00140</name>
</gene>
<dbReference type="EMBL" id="JAMD01000001">
    <property type="protein sequence ID" value="KEJ97427.1"/>
    <property type="molecule type" value="Genomic_DNA"/>
</dbReference>
<dbReference type="GeneID" id="68869956"/>
<evidence type="ECO:0000313" key="1">
    <source>
        <dbReference type="EMBL" id="KEJ97427.1"/>
    </source>
</evidence>
<keyword evidence="2" id="KW-1185">Reference proteome</keyword>